<dbReference type="SMART" id="SM01217">
    <property type="entry name" value="Fn3_like"/>
    <property type="match status" value="1"/>
</dbReference>
<gene>
    <name evidence="4" type="ORF">H9L22_10335</name>
</gene>
<sequence>MTDTADRTTTVAELVAALDLETKVRLITGEDFWTTIEVPEIGLRKLTLSDGPSGVRGPVWDERSPSLNLPSATALASAWDTDLAYDYGAAAAAEARRKGVDWVLGPTINLHRSPLGGRHFECFSEDPMLTGDLAHGYVRGLQDNGVAATPKHYVANDFETDRFTVDVVVDERTLREVYLHPFERAVEAGTWSIMSAYNSVGGTTMTENDLLREPLRTEWGWDGVVVSDWTAVRSTAAANAEQDLEMPGPGVWGDALLAAVRSGEVDEAAIDRHVARLLLLAQRVGALGDAEPKPVAPINGLAFVRSAAAEGSVLLANDGILPLNASALRSVAVIGHNADEARTQGGGSATVVPASVVNPLSGLREALPGVEVTYSVGAIVQEGVGPLDPELLTNPRTGGRGLTASFVAADGIAAFTEDRFATSLTWFGGGEEYIGTAEKLVLETVYTPATTEERELGFATSLRGRVFVDGELLFEDQPVVTGSDLGAALLAPPSGTRPVAFTAGTPVAIRVEFDLKTSTFGVPGAIGVTFGTAPRALDPQVLIEDAARAAAAADVAVVVVGTNSRVESEGYDRDDLDLPGHQDALVRAVAAANPRTVVVVNSGSPVLLPWRDDVAAILLGYFGGQEYGNAIADMLLGAAEPGGRLPTTWPVDIEDVPVLDCTPDEEGRVSYAEGIHIGYRAWLKAGTQPAYPFGHGLGYTHWRLANAAAQRAEDDVTVSVRVTNTGDRAGKQVVQVYASRPGSAVDRPVRWLVGFAPVRAGAGEATEVQIRIPRRRFEHFDGGWQLEPGRFLLHVGTSVVDTVAELEVVL</sequence>
<dbReference type="Pfam" id="PF01915">
    <property type="entry name" value="Glyco_hydro_3_C"/>
    <property type="match status" value="1"/>
</dbReference>
<dbReference type="InterPro" id="IPR001764">
    <property type="entry name" value="Glyco_hydro_3_N"/>
</dbReference>
<dbReference type="InterPro" id="IPR036881">
    <property type="entry name" value="Glyco_hydro_3_C_sf"/>
</dbReference>
<dbReference type="EMBL" id="CP060789">
    <property type="protein sequence ID" value="QNP54704.1"/>
    <property type="molecule type" value="Genomic_DNA"/>
</dbReference>
<dbReference type="Gene3D" id="3.40.50.1700">
    <property type="entry name" value="Glycoside hydrolase family 3 C-terminal domain"/>
    <property type="match status" value="1"/>
</dbReference>
<dbReference type="GO" id="GO:0004553">
    <property type="term" value="F:hydrolase activity, hydrolyzing O-glycosyl compounds"/>
    <property type="evidence" value="ECO:0007669"/>
    <property type="project" value="InterPro"/>
</dbReference>
<organism evidence="4 5">
    <name type="scientific">Tessaracoccus defluvii</name>
    <dbReference type="NCBI Taxonomy" id="1285901"/>
    <lineage>
        <taxon>Bacteria</taxon>
        <taxon>Bacillati</taxon>
        <taxon>Actinomycetota</taxon>
        <taxon>Actinomycetes</taxon>
        <taxon>Propionibacteriales</taxon>
        <taxon>Propionibacteriaceae</taxon>
        <taxon>Tessaracoccus</taxon>
    </lineage>
</organism>
<dbReference type="Pfam" id="PF14310">
    <property type="entry name" value="Fn3-like"/>
    <property type="match status" value="1"/>
</dbReference>
<dbReference type="InterPro" id="IPR002772">
    <property type="entry name" value="Glyco_hydro_3_C"/>
</dbReference>
<name>A0A7H0H2D8_9ACTN</name>
<evidence type="ECO:0000313" key="4">
    <source>
        <dbReference type="EMBL" id="QNP54704.1"/>
    </source>
</evidence>
<evidence type="ECO:0000256" key="1">
    <source>
        <dbReference type="ARBA" id="ARBA00005336"/>
    </source>
</evidence>
<evidence type="ECO:0000313" key="5">
    <source>
        <dbReference type="Proteomes" id="UP000516117"/>
    </source>
</evidence>
<dbReference type="SUPFAM" id="SSF52279">
    <property type="entry name" value="Beta-D-glucan exohydrolase, C-terminal domain"/>
    <property type="match status" value="1"/>
</dbReference>
<dbReference type="Gene3D" id="2.60.40.10">
    <property type="entry name" value="Immunoglobulins"/>
    <property type="match status" value="1"/>
</dbReference>
<dbReference type="PANTHER" id="PTHR42715:SF10">
    <property type="entry name" value="BETA-GLUCOSIDASE"/>
    <property type="match status" value="1"/>
</dbReference>
<dbReference type="InterPro" id="IPR013783">
    <property type="entry name" value="Ig-like_fold"/>
</dbReference>
<dbReference type="InterPro" id="IPR026891">
    <property type="entry name" value="Fn3-like"/>
</dbReference>
<dbReference type="Gene3D" id="2.60.120.260">
    <property type="entry name" value="Galactose-binding domain-like"/>
    <property type="match status" value="1"/>
</dbReference>
<dbReference type="RefSeq" id="WP_187719842.1">
    <property type="nucleotide sequence ID" value="NZ_BAABBL010000008.1"/>
</dbReference>
<keyword evidence="5" id="KW-1185">Reference proteome</keyword>
<dbReference type="InterPro" id="IPR037524">
    <property type="entry name" value="PA14/GLEYA"/>
</dbReference>
<dbReference type="InterPro" id="IPR017853">
    <property type="entry name" value="GH"/>
</dbReference>
<feature type="domain" description="PA14" evidence="3">
    <location>
        <begin position="397"/>
        <end position="547"/>
    </location>
</feature>
<dbReference type="Pfam" id="PF00933">
    <property type="entry name" value="Glyco_hydro_3"/>
    <property type="match status" value="1"/>
</dbReference>
<evidence type="ECO:0000256" key="2">
    <source>
        <dbReference type="ARBA" id="ARBA00022801"/>
    </source>
</evidence>
<protein>
    <submittedName>
        <fullName evidence="4">Beta-glucosidase</fullName>
    </submittedName>
</protein>
<dbReference type="Gene3D" id="3.20.20.300">
    <property type="entry name" value="Glycoside hydrolase, family 3, N-terminal domain"/>
    <property type="match status" value="1"/>
</dbReference>
<keyword evidence="2" id="KW-0378">Hydrolase</keyword>
<comment type="similarity">
    <text evidence="1">Belongs to the glycosyl hydrolase 3 family.</text>
</comment>
<dbReference type="Proteomes" id="UP000516117">
    <property type="component" value="Chromosome"/>
</dbReference>
<dbReference type="InterPro" id="IPR050288">
    <property type="entry name" value="Cellulose_deg_GH3"/>
</dbReference>
<dbReference type="SUPFAM" id="SSF51445">
    <property type="entry name" value="(Trans)glycosidases"/>
    <property type="match status" value="1"/>
</dbReference>
<dbReference type="KEGG" id="tdf:H9L22_10335"/>
<proteinExistence type="inferred from homology"/>
<dbReference type="PANTHER" id="PTHR42715">
    <property type="entry name" value="BETA-GLUCOSIDASE"/>
    <property type="match status" value="1"/>
</dbReference>
<dbReference type="PROSITE" id="PS51820">
    <property type="entry name" value="PA14"/>
    <property type="match status" value="1"/>
</dbReference>
<accession>A0A7H0H2D8</accession>
<dbReference type="InterPro" id="IPR036962">
    <property type="entry name" value="Glyco_hydro_3_N_sf"/>
</dbReference>
<dbReference type="AlphaFoldDB" id="A0A7H0H2D8"/>
<evidence type="ECO:0000259" key="3">
    <source>
        <dbReference type="PROSITE" id="PS51820"/>
    </source>
</evidence>
<dbReference type="PRINTS" id="PR00133">
    <property type="entry name" value="GLHYDRLASE3"/>
</dbReference>
<dbReference type="GO" id="GO:0005975">
    <property type="term" value="P:carbohydrate metabolic process"/>
    <property type="evidence" value="ECO:0007669"/>
    <property type="project" value="InterPro"/>
</dbReference>
<reference evidence="4 5" key="1">
    <citation type="submission" date="2020-08" db="EMBL/GenBank/DDBJ databases">
        <title>Genome sequence of Tessaracoccus defluvii JCM 17540T.</title>
        <authorList>
            <person name="Hyun D.-W."/>
            <person name="Bae J.-W."/>
        </authorList>
    </citation>
    <scope>NUCLEOTIDE SEQUENCE [LARGE SCALE GENOMIC DNA]</scope>
    <source>
        <strain evidence="4 5">JCM 17540</strain>
    </source>
</reference>